<dbReference type="EMBL" id="QJNS01000096">
    <property type="protein sequence ID" value="RYO87780.1"/>
    <property type="molecule type" value="Genomic_DNA"/>
</dbReference>
<keyword evidence="4" id="KW-1185">Reference proteome</keyword>
<protein>
    <recommendedName>
        <fullName evidence="2">DUF7918 domain-containing protein</fullName>
    </recommendedName>
</protein>
<dbReference type="InterPro" id="IPR057678">
    <property type="entry name" value="DUF7918"/>
</dbReference>
<accession>A0ABY0H8U2</accession>
<gene>
    <name evidence="3" type="ORF">DL762_004070</name>
</gene>
<comment type="caution">
    <text evidence="3">The sequence shown here is derived from an EMBL/GenBank/DDBJ whole genome shotgun (WGS) entry which is preliminary data.</text>
</comment>
<sequence>MAVLDVPGIEVAVQISGRDVVEYDGTDAPEHVRSCPTSSKHIESIDDAEFAIRYGYGIPYKCWLANCLLIRLSVDDEGRERVIEDSRIAKKLGLIEVEVYRSTSSSSRKPGASSVAMPRSYELAEKSLKGKAISRGVPYTPGRIMQEALKKELIIPRSPLVRVREEPPTENYPRPTGTRG</sequence>
<dbReference type="PANTHER" id="PTHR36223">
    <property type="entry name" value="BETA-LACTAMASE-TYPE TRANSPEPTIDASE FOLD DOMAIN CONTAINING PROTEIN"/>
    <property type="match status" value="1"/>
</dbReference>
<dbReference type="Pfam" id="PF25534">
    <property type="entry name" value="DUF7918"/>
    <property type="match status" value="1"/>
</dbReference>
<name>A0ABY0H8U2_9PEZI</name>
<organism evidence="3 4">
    <name type="scientific">Monosporascus cannonballus</name>
    <dbReference type="NCBI Taxonomy" id="155416"/>
    <lineage>
        <taxon>Eukaryota</taxon>
        <taxon>Fungi</taxon>
        <taxon>Dikarya</taxon>
        <taxon>Ascomycota</taxon>
        <taxon>Pezizomycotina</taxon>
        <taxon>Sordariomycetes</taxon>
        <taxon>Xylariomycetidae</taxon>
        <taxon>Xylariales</taxon>
        <taxon>Xylariales incertae sedis</taxon>
        <taxon>Monosporascus</taxon>
    </lineage>
</organism>
<evidence type="ECO:0000256" key="1">
    <source>
        <dbReference type="SAM" id="MobiDB-lite"/>
    </source>
</evidence>
<evidence type="ECO:0000259" key="2">
    <source>
        <dbReference type="Pfam" id="PF25534"/>
    </source>
</evidence>
<feature type="domain" description="DUF7918" evidence="2">
    <location>
        <begin position="72"/>
        <end position="145"/>
    </location>
</feature>
<dbReference type="Proteomes" id="UP000294003">
    <property type="component" value="Unassembled WGS sequence"/>
</dbReference>
<evidence type="ECO:0000313" key="4">
    <source>
        <dbReference type="Proteomes" id="UP000294003"/>
    </source>
</evidence>
<dbReference type="PANTHER" id="PTHR36223:SF1">
    <property type="entry name" value="TRANSCRIPTION ELONGATION FACTOR EAF N-TERMINAL DOMAIN-CONTAINING PROTEIN"/>
    <property type="match status" value="1"/>
</dbReference>
<evidence type="ECO:0000313" key="3">
    <source>
        <dbReference type="EMBL" id="RYO87780.1"/>
    </source>
</evidence>
<feature type="region of interest" description="Disordered" evidence="1">
    <location>
        <begin position="160"/>
        <end position="180"/>
    </location>
</feature>
<reference evidence="3 4" key="1">
    <citation type="submission" date="2018-06" db="EMBL/GenBank/DDBJ databases">
        <title>Complete Genomes of Monosporascus.</title>
        <authorList>
            <person name="Robinson A.J."/>
            <person name="Natvig D.O."/>
        </authorList>
    </citation>
    <scope>NUCLEOTIDE SEQUENCE [LARGE SCALE GENOMIC DNA]</scope>
    <source>
        <strain evidence="3 4">CBS 609.92</strain>
    </source>
</reference>
<proteinExistence type="predicted"/>